<dbReference type="KEGG" id="ndv:NDEV_0588"/>
<proteinExistence type="predicted"/>
<name>A0A128A1W4_9ARCH</name>
<dbReference type="AlphaFoldDB" id="A0A128A1W4"/>
<dbReference type="InterPro" id="IPR001845">
    <property type="entry name" value="HTH_ArsR_DNA-bd_dom"/>
</dbReference>
<dbReference type="Gene3D" id="1.10.10.10">
    <property type="entry name" value="Winged helix-like DNA-binding domain superfamily/Winged helix DNA-binding domain"/>
    <property type="match status" value="1"/>
</dbReference>
<dbReference type="InterPro" id="IPR036390">
    <property type="entry name" value="WH_DNA-bd_sf"/>
</dbReference>
<accession>A0A128A1W4</accession>
<evidence type="ECO:0000313" key="2">
    <source>
        <dbReference type="EMBL" id="CUR51353.1"/>
    </source>
</evidence>
<dbReference type="InterPro" id="IPR011991">
    <property type="entry name" value="ArsR-like_HTH"/>
</dbReference>
<feature type="domain" description="HTH arsR-type" evidence="1">
    <location>
        <begin position="24"/>
        <end position="70"/>
    </location>
</feature>
<keyword evidence="3" id="KW-1185">Reference proteome</keyword>
<evidence type="ECO:0000259" key="1">
    <source>
        <dbReference type="Pfam" id="PF01022"/>
    </source>
</evidence>
<reference evidence="3" key="1">
    <citation type="submission" date="2015-10" db="EMBL/GenBank/DDBJ databases">
        <authorList>
            <person name="Lehtovirta-Morley L.E."/>
            <person name="Vieille C."/>
        </authorList>
    </citation>
    <scope>NUCLEOTIDE SEQUENCE [LARGE SCALE GENOMIC DNA]</scope>
</reference>
<organism evidence="2 3">
    <name type="scientific">Nitrosotalea devaniterrae</name>
    <dbReference type="NCBI Taxonomy" id="1078905"/>
    <lineage>
        <taxon>Archaea</taxon>
        <taxon>Nitrososphaerota</taxon>
        <taxon>Nitrososphaeria</taxon>
        <taxon>Nitrosotaleales</taxon>
        <taxon>Nitrosotaleaceae</taxon>
        <taxon>Nitrosotalea</taxon>
    </lineage>
</organism>
<dbReference type="Pfam" id="PF01022">
    <property type="entry name" value="HTH_5"/>
    <property type="match status" value="1"/>
</dbReference>
<evidence type="ECO:0000313" key="3">
    <source>
        <dbReference type="Proteomes" id="UP000196239"/>
    </source>
</evidence>
<dbReference type="Proteomes" id="UP000196239">
    <property type="component" value="Chromosome 1"/>
</dbReference>
<dbReference type="GO" id="GO:0003700">
    <property type="term" value="F:DNA-binding transcription factor activity"/>
    <property type="evidence" value="ECO:0007669"/>
    <property type="project" value="InterPro"/>
</dbReference>
<dbReference type="InterPro" id="IPR036388">
    <property type="entry name" value="WH-like_DNA-bd_sf"/>
</dbReference>
<gene>
    <name evidence="2" type="ORF">NDEV_0588</name>
</gene>
<dbReference type="CDD" id="cd00090">
    <property type="entry name" value="HTH_ARSR"/>
    <property type="match status" value="1"/>
</dbReference>
<dbReference type="SUPFAM" id="SSF46785">
    <property type="entry name" value="Winged helix' DNA-binding domain"/>
    <property type="match status" value="1"/>
</dbReference>
<protein>
    <submittedName>
        <fullName evidence="2">Transcriptional regulator</fullName>
    </submittedName>
</protein>
<dbReference type="EMBL" id="LN890280">
    <property type="protein sequence ID" value="CUR51353.1"/>
    <property type="molecule type" value="Genomic_DNA"/>
</dbReference>
<sequence length="102" mass="12099">MVKNTLSKENISNYINIQKNIMNEKRLQILLLLQTEQKSWSQLMQELDLRNPKLLHDHISTLRLANLIEKNDKGFYQNTKFGETWLTANIKLMNTLNKNDQK</sequence>